<evidence type="ECO:0000259" key="4">
    <source>
        <dbReference type="Pfam" id="PF00407"/>
    </source>
</evidence>
<dbReference type="SUPFAM" id="SSF55961">
    <property type="entry name" value="Bet v1-like"/>
    <property type="match status" value="1"/>
</dbReference>
<accession>A0A182C8V5</accession>
<dbReference type="InterPro" id="IPR023393">
    <property type="entry name" value="START-like_dom_sf"/>
</dbReference>
<comment type="similarity">
    <text evidence="1">Belongs to the BetVI family.</text>
</comment>
<reference evidence="5" key="1">
    <citation type="journal article" date="2016" name="Sci. Rep.">
        <title>Evolutionary origin of the NCSI gene subfamily encoding norcoclaurine synthase is associated with the biosynthesis of benzylisoquinoline alkaloids in plants.</title>
        <authorList>
            <person name="Vimolmangkang S."/>
            <person name="Deng X."/>
            <person name="Owiti A."/>
            <person name="Meelaph T."/>
            <person name="Ogutu C."/>
            <person name="Han Y."/>
        </authorList>
    </citation>
    <scope>NUCLEOTIDE SEQUENCE</scope>
</reference>
<dbReference type="InterPro" id="IPR000916">
    <property type="entry name" value="Bet_v_I/MLP"/>
</dbReference>
<dbReference type="Proteomes" id="UP000189703">
    <property type="component" value="Unplaced"/>
</dbReference>
<dbReference type="PANTHER" id="PTHR31213">
    <property type="entry name" value="OS08G0374000 PROTEIN-RELATED"/>
    <property type="match status" value="1"/>
</dbReference>
<reference evidence="7" key="2">
    <citation type="submission" date="2025-04" db="UniProtKB">
        <authorList>
            <consortium name="RefSeq"/>
        </authorList>
    </citation>
    <scope>IDENTIFICATION</scope>
</reference>
<dbReference type="GO" id="GO:0038023">
    <property type="term" value="F:signaling receptor activity"/>
    <property type="evidence" value="ECO:0000318"/>
    <property type="project" value="GO_Central"/>
</dbReference>
<dbReference type="InterPro" id="IPR050279">
    <property type="entry name" value="Plant_def-hormone_signal"/>
</dbReference>
<dbReference type="GO" id="GO:0005634">
    <property type="term" value="C:nucleus"/>
    <property type="evidence" value="ECO:0000318"/>
    <property type="project" value="GO_Central"/>
</dbReference>
<sequence length="171" mass="19194">MIHSVSTELEVDLPADDIWAVYSSPELPKLVVKLMPHVYDKIDIVEGDGGVGTVLQIVLTPEMMEPRTWKEKFVEINDGRRKKVVRQIEGGYLDMGFHFYEDIFKIKKKSDSSCIIKSKSVFRVDHKHKANASLVTPDASAEMAKAVAEYAKQKKANSSSSSKDKAKACYE</sequence>
<organism evidence="5">
    <name type="scientific">Nelumbo nucifera</name>
    <name type="common">Sacred lotus</name>
    <dbReference type="NCBI Taxonomy" id="4432"/>
    <lineage>
        <taxon>Eukaryota</taxon>
        <taxon>Viridiplantae</taxon>
        <taxon>Streptophyta</taxon>
        <taxon>Embryophyta</taxon>
        <taxon>Tracheophyta</taxon>
        <taxon>Spermatophyta</taxon>
        <taxon>Magnoliopsida</taxon>
        <taxon>Proteales</taxon>
        <taxon>Nelumbonaceae</taxon>
        <taxon>Nelumbo</taxon>
    </lineage>
</organism>
<dbReference type="GO" id="GO:0006952">
    <property type="term" value="P:defense response"/>
    <property type="evidence" value="ECO:0007669"/>
    <property type="project" value="InterPro"/>
</dbReference>
<evidence type="ECO:0000256" key="2">
    <source>
        <dbReference type="ARBA" id="ARBA00022589"/>
    </source>
</evidence>
<feature type="compositionally biased region" description="Basic and acidic residues" evidence="3">
    <location>
        <begin position="162"/>
        <end position="171"/>
    </location>
</feature>
<dbReference type="Pfam" id="PF00407">
    <property type="entry name" value="Bet_v_1"/>
    <property type="match status" value="1"/>
</dbReference>
<dbReference type="AlphaFoldDB" id="A0A182C8V5"/>
<evidence type="ECO:0000313" key="6">
    <source>
        <dbReference type="Proteomes" id="UP000189703"/>
    </source>
</evidence>
<keyword evidence="2" id="KW-0017">Alkaloid metabolism</keyword>
<keyword evidence="6" id="KW-1185">Reference proteome</keyword>
<feature type="domain" description="Bet v I/Major latex protein" evidence="4">
    <location>
        <begin position="4"/>
        <end position="122"/>
    </location>
</feature>
<dbReference type="EMBL" id="KU234431">
    <property type="protein sequence ID" value="AND61511.1"/>
    <property type="molecule type" value="mRNA"/>
</dbReference>
<evidence type="ECO:0000256" key="1">
    <source>
        <dbReference type="ARBA" id="ARBA00009744"/>
    </source>
</evidence>
<feature type="region of interest" description="Disordered" evidence="3">
    <location>
        <begin position="152"/>
        <end position="171"/>
    </location>
</feature>
<dbReference type="OMA" id="EMMEPRT"/>
<dbReference type="GO" id="GO:0005737">
    <property type="term" value="C:cytoplasm"/>
    <property type="evidence" value="ECO:0000318"/>
    <property type="project" value="GO_Central"/>
</dbReference>
<name>A0A182C8V5_NELNU</name>
<proteinExistence type="evidence at transcript level"/>
<dbReference type="GO" id="GO:0010427">
    <property type="term" value="F:abscisic acid binding"/>
    <property type="evidence" value="ECO:0000318"/>
    <property type="project" value="GO_Central"/>
</dbReference>
<dbReference type="KEGG" id="nnu:104590413"/>
<protein>
    <submittedName>
        <fullName evidence="7">S-norcoclaurine synthase 2-like</fullName>
    </submittedName>
    <submittedName>
        <fullName evidence="5">S-norcoclaurine synthase 5</fullName>
    </submittedName>
</protein>
<evidence type="ECO:0000313" key="5">
    <source>
        <dbReference type="EMBL" id="AND61511.1"/>
    </source>
</evidence>
<dbReference type="Gene3D" id="3.30.530.20">
    <property type="match status" value="1"/>
</dbReference>
<dbReference type="GO" id="GO:0009738">
    <property type="term" value="P:abscisic acid-activated signaling pathway"/>
    <property type="evidence" value="ECO:0000318"/>
    <property type="project" value="GO_Central"/>
</dbReference>
<dbReference type="GO" id="GO:0009820">
    <property type="term" value="P:alkaloid metabolic process"/>
    <property type="evidence" value="ECO:0007669"/>
    <property type="project" value="UniProtKB-KW"/>
</dbReference>
<dbReference type="PANTHER" id="PTHR31213:SF19">
    <property type="entry name" value="BET V I_MAJOR LATEX PROTEIN DOMAIN-CONTAINING PROTEIN"/>
    <property type="match status" value="1"/>
</dbReference>
<dbReference type="OrthoDB" id="1879545at2759"/>
<dbReference type="SMR" id="A0A182C8V5"/>
<dbReference type="RefSeq" id="XP_010247382.1">
    <property type="nucleotide sequence ID" value="XM_010249080.2"/>
</dbReference>
<dbReference type="CDD" id="cd07816">
    <property type="entry name" value="Bet_v1-like"/>
    <property type="match status" value="1"/>
</dbReference>
<dbReference type="eggNOG" id="ENOG502S1E8">
    <property type="taxonomic scope" value="Eukaryota"/>
</dbReference>
<dbReference type="GeneID" id="104590413"/>
<evidence type="ECO:0000313" key="7">
    <source>
        <dbReference type="RefSeq" id="XP_010247382.1"/>
    </source>
</evidence>
<evidence type="ECO:0000256" key="3">
    <source>
        <dbReference type="SAM" id="MobiDB-lite"/>
    </source>
</evidence>
<gene>
    <name evidence="7" type="primary">LOC104590413</name>
</gene>
<dbReference type="GO" id="GO:0004864">
    <property type="term" value="F:protein phosphatase inhibitor activity"/>
    <property type="evidence" value="ECO:0000318"/>
    <property type="project" value="GO_Central"/>
</dbReference>